<dbReference type="Gene3D" id="3.40.50.720">
    <property type="entry name" value="NAD(P)-binding Rossmann-like Domain"/>
    <property type="match status" value="1"/>
</dbReference>
<sequence length="297" mass="33181">MWKKVIAVLLGLILGYWFLDDFDPDHLKGKRVLITGASTGIGEQIAYHYAAFGAKLMITSRRENVLQEVISNCRERGAKDGEYYYVTADMANMSSTEQVIKEAVKKLGGLDILVLNHIVIMPLGEWRGTPQNLTTLEQVTDINYKAYIHLTSHALSELEKNKGSIIVVNSLAGKVAIPFVAAYSASKFALDGFFSALRQEFKMRNCDISITSCIMGLIGTENAVSQLAQFGQDYLLSVMNQARPSDAALAIIKGGATRSREIFFPYMSVRSSYLLRDWLPETIEYVIRYINTPSHYI</sequence>
<dbReference type="PRINTS" id="PR00081">
    <property type="entry name" value="GDHRDH"/>
</dbReference>
<keyword evidence="4" id="KW-1185">Reference proteome</keyword>
<dbReference type="Proteomes" id="UP001347796">
    <property type="component" value="Unassembled WGS sequence"/>
</dbReference>
<name>A0AAN8PUS0_PATCE</name>
<dbReference type="InterPro" id="IPR020904">
    <property type="entry name" value="Sc_DH/Rdtase_CS"/>
</dbReference>
<proteinExistence type="predicted"/>
<evidence type="ECO:0000256" key="2">
    <source>
        <dbReference type="SAM" id="SignalP"/>
    </source>
</evidence>
<dbReference type="InterPro" id="IPR002347">
    <property type="entry name" value="SDR_fam"/>
</dbReference>
<dbReference type="SUPFAM" id="SSF51735">
    <property type="entry name" value="NAD(P)-binding Rossmann-fold domains"/>
    <property type="match status" value="1"/>
</dbReference>
<feature type="signal peptide" evidence="2">
    <location>
        <begin position="1"/>
        <end position="15"/>
    </location>
</feature>
<dbReference type="InterPro" id="IPR051253">
    <property type="entry name" value="11-beta-HSD"/>
</dbReference>
<dbReference type="PROSITE" id="PS00061">
    <property type="entry name" value="ADH_SHORT"/>
    <property type="match status" value="1"/>
</dbReference>
<organism evidence="3 4">
    <name type="scientific">Patella caerulea</name>
    <name type="common">Rayed Mediterranean limpet</name>
    <dbReference type="NCBI Taxonomy" id="87958"/>
    <lineage>
        <taxon>Eukaryota</taxon>
        <taxon>Metazoa</taxon>
        <taxon>Spiralia</taxon>
        <taxon>Lophotrochozoa</taxon>
        <taxon>Mollusca</taxon>
        <taxon>Gastropoda</taxon>
        <taxon>Patellogastropoda</taxon>
        <taxon>Patelloidea</taxon>
        <taxon>Patellidae</taxon>
        <taxon>Patella</taxon>
    </lineage>
</organism>
<accession>A0AAN8PUS0</accession>
<evidence type="ECO:0000313" key="4">
    <source>
        <dbReference type="Proteomes" id="UP001347796"/>
    </source>
</evidence>
<comment type="caution">
    <text evidence="3">The sequence shown here is derived from an EMBL/GenBank/DDBJ whole genome shotgun (WGS) entry which is preliminary data.</text>
</comment>
<evidence type="ECO:0000313" key="3">
    <source>
        <dbReference type="EMBL" id="KAK6184918.1"/>
    </source>
</evidence>
<feature type="chain" id="PRO_5042962186" description="Hydroxysteroid 11-beta-dehydrogenase 1-like protein" evidence="2">
    <location>
        <begin position="16"/>
        <end position="297"/>
    </location>
</feature>
<protein>
    <recommendedName>
        <fullName evidence="5">Hydroxysteroid 11-beta-dehydrogenase 1-like protein</fullName>
    </recommendedName>
</protein>
<dbReference type="PANTHER" id="PTHR44279:SF2">
    <property type="entry name" value="HYDROXYSTEROID (11-BETA) DEHYDROGENASE 1-LIKE B-RELATED"/>
    <property type="match status" value="1"/>
</dbReference>
<dbReference type="Pfam" id="PF00106">
    <property type="entry name" value="adh_short"/>
    <property type="match status" value="1"/>
</dbReference>
<evidence type="ECO:0008006" key="5">
    <source>
        <dbReference type="Google" id="ProtNLM"/>
    </source>
</evidence>
<dbReference type="GO" id="GO:0016491">
    <property type="term" value="F:oxidoreductase activity"/>
    <property type="evidence" value="ECO:0007669"/>
    <property type="project" value="UniProtKB-KW"/>
</dbReference>
<reference evidence="3 4" key="1">
    <citation type="submission" date="2024-01" db="EMBL/GenBank/DDBJ databases">
        <title>The genome of the rayed Mediterranean limpet Patella caerulea (Linnaeus, 1758).</title>
        <authorList>
            <person name="Anh-Thu Weber A."/>
            <person name="Halstead-Nussloch G."/>
        </authorList>
    </citation>
    <scope>NUCLEOTIDE SEQUENCE [LARGE SCALE GENOMIC DNA]</scope>
    <source>
        <strain evidence="3">AATW-2023a</strain>
        <tissue evidence="3">Whole specimen</tissue>
    </source>
</reference>
<dbReference type="InterPro" id="IPR036291">
    <property type="entry name" value="NAD(P)-bd_dom_sf"/>
</dbReference>
<keyword evidence="2" id="KW-0732">Signal</keyword>
<dbReference type="EMBL" id="JAZGQO010000006">
    <property type="protein sequence ID" value="KAK6184918.1"/>
    <property type="molecule type" value="Genomic_DNA"/>
</dbReference>
<gene>
    <name evidence="3" type="ORF">SNE40_007269</name>
</gene>
<dbReference type="AlphaFoldDB" id="A0AAN8PUS0"/>
<evidence type="ECO:0000256" key="1">
    <source>
        <dbReference type="ARBA" id="ARBA00023002"/>
    </source>
</evidence>
<dbReference type="PANTHER" id="PTHR44279">
    <property type="entry name" value="HYDROXYSTEROID (11-BETA) DEHYDROGENASE 1-LIKE B-RELATED"/>
    <property type="match status" value="1"/>
</dbReference>
<keyword evidence="1" id="KW-0560">Oxidoreductase</keyword>